<dbReference type="STRING" id="7234.B4H558"/>
<dbReference type="OrthoDB" id="21413at2759"/>
<evidence type="ECO:0000313" key="3">
    <source>
        <dbReference type="Proteomes" id="UP000008744"/>
    </source>
</evidence>
<dbReference type="AlphaFoldDB" id="B4H558"/>
<organism evidence="3">
    <name type="scientific">Drosophila persimilis</name>
    <name type="common">Fruit fly</name>
    <dbReference type="NCBI Taxonomy" id="7234"/>
    <lineage>
        <taxon>Eukaryota</taxon>
        <taxon>Metazoa</taxon>
        <taxon>Ecdysozoa</taxon>
        <taxon>Arthropoda</taxon>
        <taxon>Hexapoda</taxon>
        <taxon>Insecta</taxon>
        <taxon>Pterygota</taxon>
        <taxon>Neoptera</taxon>
        <taxon>Endopterygota</taxon>
        <taxon>Diptera</taxon>
        <taxon>Brachycera</taxon>
        <taxon>Muscomorpha</taxon>
        <taxon>Ephydroidea</taxon>
        <taxon>Drosophilidae</taxon>
        <taxon>Drosophila</taxon>
        <taxon>Sophophora</taxon>
    </lineage>
</organism>
<dbReference type="eggNOG" id="KOG3130">
    <property type="taxonomic scope" value="Eukaryota"/>
</dbReference>
<accession>B4H558</accession>
<evidence type="ECO:0000313" key="2">
    <source>
        <dbReference type="EMBL" id="EDW32894.1"/>
    </source>
</evidence>
<dbReference type="GO" id="GO:0007283">
    <property type="term" value="P:spermatogenesis"/>
    <property type="evidence" value="ECO:0007669"/>
    <property type="project" value="EnsemblMetazoa"/>
</dbReference>
<feature type="region of interest" description="Disordered" evidence="1">
    <location>
        <begin position="92"/>
        <end position="129"/>
    </location>
</feature>
<feature type="compositionally biased region" description="Basic residues" evidence="1">
    <location>
        <begin position="112"/>
        <end position="129"/>
    </location>
</feature>
<sequence length="129" mass="14838">AYPQASLRQIDNHFVLQFSKPDKSATEAVDEPLSKSILRNKSAVERESHIGTKQTKKAKKGKVNRPKKERTLDDDLRDMSAYQKVMHDLVETKEPTAPDPLPKENFIDAHTPKKRVSRFKQQRSSLRKT</sequence>
<evidence type="ECO:0000256" key="1">
    <source>
        <dbReference type="SAM" id="MobiDB-lite"/>
    </source>
</evidence>
<name>B4H558_DROPE</name>
<keyword evidence="3" id="KW-1185">Reference proteome</keyword>
<dbReference type="Proteomes" id="UP000008744">
    <property type="component" value="Unassembled WGS sequence"/>
</dbReference>
<reference evidence="2 3" key="1">
    <citation type="journal article" date="2007" name="Nature">
        <title>Evolution of genes and genomes on the Drosophila phylogeny.</title>
        <authorList>
            <consortium name="Drosophila 12 Genomes Consortium"/>
            <person name="Clark A.G."/>
            <person name="Eisen M.B."/>
            <person name="Smith D.R."/>
            <person name="Bergman C.M."/>
            <person name="Oliver B."/>
            <person name="Markow T.A."/>
            <person name="Kaufman T.C."/>
            <person name="Kellis M."/>
            <person name="Gelbart W."/>
            <person name="Iyer V.N."/>
            <person name="Pollard D.A."/>
            <person name="Sackton T.B."/>
            <person name="Larracuente A.M."/>
            <person name="Singh N.D."/>
            <person name="Abad J.P."/>
            <person name="Abt D.N."/>
            <person name="Adryan B."/>
            <person name="Aguade M."/>
            <person name="Akashi H."/>
            <person name="Anderson W.W."/>
            <person name="Aquadro C.F."/>
            <person name="Ardell D.H."/>
            <person name="Arguello R."/>
            <person name="Artieri C.G."/>
            <person name="Barbash D.A."/>
            <person name="Barker D."/>
            <person name="Barsanti P."/>
            <person name="Batterham P."/>
            <person name="Batzoglou S."/>
            <person name="Begun D."/>
            <person name="Bhutkar A."/>
            <person name="Blanco E."/>
            <person name="Bosak S.A."/>
            <person name="Bradley R.K."/>
            <person name="Brand A.D."/>
            <person name="Brent M.R."/>
            <person name="Brooks A.N."/>
            <person name="Brown R.H."/>
            <person name="Butlin R.K."/>
            <person name="Caggese C."/>
            <person name="Calvi B.R."/>
            <person name="Bernardo de Carvalho A."/>
            <person name="Caspi A."/>
            <person name="Castrezana S."/>
            <person name="Celniker S.E."/>
            <person name="Chang J.L."/>
            <person name="Chapple C."/>
            <person name="Chatterji S."/>
            <person name="Chinwalla A."/>
            <person name="Civetta A."/>
            <person name="Clifton S.W."/>
            <person name="Comeron J.M."/>
            <person name="Costello J.C."/>
            <person name="Coyne J.A."/>
            <person name="Daub J."/>
            <person name="David R.G."/>
            <person name="Delcher A.L."/>
            <person name="Delehaunty K."/>
            <person name="Do C.B."/>
            <person name="Ebling H."/>
            <person name="Edwards K."/>
            <person name="Eickbush T."/>
            <person name="Evans J.D."/>
            <person name="Filipski A."/>
            <person name="Findeiss S."/>
            <person name="Freyhult E."/>
            <person name="Fulton L."/>
            <person name="Fulton R."/>
            <person name="Garcia A.C."/>
            <person name="Gardiner A."/>
            <person name="Garfield D.A."/>
            <person name="Garvin B.E."/>
            <person name="Gibson G."/>
            <person name="Gilbert D."/>
            <person name="Gnerre S."/>
            <person name="Godfrey J."/>
            <person name="Good R."/>
            <person name="Gotea V."/>
            <person name="Gravely B."/>
            <person name="Greenberg A.J."/>
            <person name="Griffiths-Jones S."/>
            <person name="Gross S."/>
            <person name="Guigo R."/>
            <person name="Gustafson E.A."/>
            <person name="Haerty W."/>
            <person name="Hahn M.W."/>
            <person name="Halligan D.L."/>
            <person name="Halpern A.L."/>
            <person name="Halter G.M."/>
            <person name="Han M.V."/>
            <person name="Heger A."/>
            <person name="Hillier L."/>
            <person name="Hinrichs A.S."/>
            <person name="Holmes I."/>
            <person name="Hoskins R.A."/>
            <person name="Hubisz M.J."/>
            <person name="Hultmark D."/>
            <person name="Huntley M.A."/>
            <person name="Jaffe D.B."/>
            <person name="Jagadeeshan S."/>
            <person name="Jeck W.R."/>
            <person name="Johnson J."/>
            <person name="Jones C.D."/>
            <person name="Jordan W.C."/>
            <person name="Karpen G.H."/>
            <person name="Kataoka E."/>
            <person name="Keightley P.D."/>
            <person name="Kheradpour P."/>
            <person name="Kirkness E.F."/>
            <person name="Koerich L.B."/>
            <person name="Kristiansen K."/>
            <person name="Kudrna D."/>
            <person name="Kulathinal R.J."/>
            <person name="Kumar S."/>
            <person name="Kwok R."/>
            <person name="Lander E."/>
            <person name="Langley C.H."/>
            <person name="Lapoint R."/>
            <person name="Lazzaro B.P."/>
            <person name="Lee S.J."/>
            <person name="Levesque L."/>
            <person name="Li R."/>
            <person name="Lin C.F."/>
            <person name="Lin M.F."/>
            <person name="Lindblad-Toh K."/>
            <person name="Llopart A."/>
            <person name="Long M."/>
            <person name="Low L."/>
            <person name="Lozovsky E."/>
            <person name="Lu J."/>
            <person name="Luo M."/>
            <person name="Machado C.A."/>
            <person name="Makalowski W."/>
            <person name="Marzo M."/>
            <person name="Matsuda M."/>
            <person name="Matzkin L."/>
            <person name="McAllister B."/>
            <person name="McBride C.S."/>
            <person name="McKernan B."/>
            <person name="McKernan K."/>
            <person name="Mendez-Lago M."/>
            <person name="Minx P."/>
            <person name="Mollenhauer M.U."/>
            <person name="Montooth K."/>
            <person name="Mount S.M."/>
            <person name="Mu X."/>
            <person name="Myers E."/>
            <person name="Negre B."/>
            <person name="Newfeld S."/>
            <person name="Nielsen R."/>
            <person name="Noor M.A."/>
            <person name="O'Grady P."/>
            <person name="Pachter L."/>
            <person name="Papaceit M."/>
            <person name="Parisi M.J."/>
            <person name="Parisi M."/>
            <person name="Parts L."/>
            <person name="Pedersen J.S."/>
            <person name="Pesole G."/>
            <person name="Phillippy A.M."/>
            <person name="Ponting C.P."/>
            <person name="Pop M."/>
            <person name="Porcelli D."/>
            <person name="Powell J.R."/>
            <person name="Prohaska S."/>
            <person name="Pruitt K."/>
            <person name="Puig M."/>
            <person name="Quesneville H."/>
            <person name="Ram K.R."/>
            <person name="Rand D."/>
            <person name="Rasmussen M.D."/>
            <person name="Reed L.K."/>
            <person name="Reenan R."/>
            <person name="Reily A."/>
            <person name="Remington K.A."/>
            <person name="Rieger T.T."/>
            <person name="Ritchie M.G."/>
            <person name="Robin C."/>
            <person name="Rogers Y.H."/>
            <person name="Rohde C."/>
            <person name="Rozas J."/>
            <person name="Rubenfield M.J."/>
            <person name="Ruiz A."/>
            <person name="Russo S."/>
            <person name="Salzberg S.L."/>
            <person name="Sanchez-Gracia A."/>
            <person name="Saranga D.J."/>
            <person name="Sato H."/>
            <person name="Schaeffer S.W."/>
            <person name="Schatz M.C."/>
            <person name="Schlenke T."/>
            <person name="Schwartz R."/>
            <person name="Segarra C."/>
            <person name="Singh R.S."/>
            <person name="Sirot L."/>
            <person name="Sirota M."/>
            <person name="Sisneros N.B."/>
            <person name="Smith C.D."/>
            <person name="Smith T.F."/>
            <person name="Spieth J."/>
            <person name="Stage D.E."/>
            <person name="Stark A."/>
            <person name="Stephan W."/>
            <person name="Strausberg R.L."/>
            <person name="Strempel S."/>
            <person name="Sturgill D."/>
            <person name="Sutton G."/>
            <person name="Sutton G.G."/>
            <person name="Tao W."/>
            <person name="Teichmann S."/>
            <person name="Tobari Y.N."/>
            <person name="Tomimura Y."/>
            <person name="Tsolas J.M."/>
            <person name="Valente V.L."/>
            <person name="Venter E."/>
            <person name="Venter J.C."/>
            <person name="Vicario S."/>
            <person name="Vieira F.G."/>
            <person name="Vilella A.J."/>
            <person name="Villasante A."/>
            <person name="Walenz B."/>
            <person name="Wang J."/>
            <person name="Wasserman M."/>
            <person name="Watts T."/>
            <person name="Wilson D."/>
            <person name="Wilson R.K."/>
            <person name="Wing R.A."/>
            <person name="Wolfner M.F."/>
            <person name="Wong A."/>
            <person name="Wong G.K."/>
            <person name="Wu C.I."/>
            <person name="Wu G."/>
            <person name="Yamamoto D."/>
            <person name="Yang H.P."/>
            <person name="Yang S.P."/>
            <person name="Yorke J.A."/>
            <person name="Yoshida K."/>
            <person name="Zdobnov E."/>
            <person name="Zhang P."/>
            <person name="Zhang Y."/>
            <person name="Zimin A.V."/>
            <person name="Baldwin J."/>
            <person name="Abdouelleil A."/>
            <person name="Abdulkadir J."/>
            <person name="Abebe A."/>
            <person name="Abera B."/>
            <person name="Abreu J."/>
            <person name="Acer S.C."/>
            <person name="Aftuck L."/>
            <person name="Alexander A."/>
            <person name="An P."/>
            <person name="Anderson E."/>
            <person name="Anderson S."/>
            <person name="Arachi H."/>
            <person name="Azer M."/>
            <person name="Bachantsang P."/>
            <person name="Barry A."/>
            <person name="Bayul T."/>
            <person name="Berlin A."/>
            <person name="Bessette D."/>
            <person name="Bloom T."/>
            <person name="Blye J."/>
            <person name="Boguslavskiy L."/>
            <person name="Bonnet C."/>
            <person name="Boukhgalter B."/>
            <person name="Bourzgui I."/>
            <person name="Brown A."/>
            <person name="Cahill P."/>
            <person name="Channer S."/>
            <person name="Cheshatsang Y."/>
            <person name="Chuda L."/>
            <person name="Citroen M."/>
            <person name="Collymore A."/>
            <person name="Cooke P."/>
            <person name="Costello M."/>
            <person name="D'Aco K."/>
            <person name="Daza R."/>
            <person name="De Haan G."/>
            <person name="DeGray S."/>
            <person name="DeMaso C."/>
            <person name="Dhargay N."/>
            <person name="Dooley K."/>
            <person name="Dooley E."/>
            <person name="Doricent M."/>
            <person name="Dorje P."/>
            <person name="Dorjee K."/>
            <person name="Dupes A."/>
            <person name="Elong R."/>
            <person name="Falk J."/>
            <person name="Farina A."/>
            <person name="Faro S."/>
            <person name="Ferguson D."/>
            <person name="Fisher S."/>
            <person name="Foley C.D."/>
            <person name="Franke A."/>
            <person name="Friedrich D."/>
            <person name="Gadbois L."/>
            <person name="Gearin G."/>
            <person name="Gearin C.R."/>
            <person name="Giannoukos G."/>
            <person name="Goode T."/>
            <person name="Graham J."/>
            <person name="Grandbois E."/>
            <person name="Grewal S."/>
            <person name="Gyaltsen K."/>
            <person name="Hafez N."/>
            <person name="Hagos B."/>
            <person name="Hall J."/>
            <person name="Henson C."/>
            <person name="Hollinger A."/>
            <person name="Honan T."/>
            <person name="Huard M.D."/>
            <person name="Hughes L."/>
            <person name="Hurhula B."/>
            <person name="Husby M.E."/>
            <person name="Kamat A."/>
            <person name="Kanga B."/>
            <person name="Kashin S."/>
            <person name="Khazanovich D."/>
            <person name="Kisner P."/>
            <person name="Lance K."/>
            <person name="Lara M."/>
            <person name="Lee W."/>
            <person name="Lennon N."/>
            <person name="Letendre F."/>
            <person name="LeVine R."/>
            <person name="Lipovsky A."/>
            <person name="Liu X."/>
            <person name="Liu J."/>
            <person name="Liu S."/>
            <person name="Lokyitsang T."/>
            <person name="Lokyitsang Y."/>
            <person name="Lubonja R."/>
            <person name="Lui A."/>
            <person name="MacDonald P."/>
            <person name="Magnisalis V."/>
            <person name="Maru K."/>
            <person name="Matthews C."/>
            <person name="McCusker W."/>
            <person name="McDonough S."/>
            <person name="Mehta T."/>
            <person name="Meldrim J."/>
            <person name="Meneus L."/>
            <person name="Mihai O."/>
            <person name="Mihalev A."/>
            <person name="Mihova T."/>
            <person name="Mittelman R."/>
            <person name="Mlenga V."/>
            <person name="Montmayeur A."/>
            <person name="Mulrain L."/>
            <person name="Navidi A."/>
            <person name="Naylor J."/>
            <person name="Negash T."/>
            <person name="Nguyen T."/>
            <person name="Nguyen N."/>
            <person name="Nicol R."/>
            <person name="Norbu C."/>
            <person name="Norbu N."/>
            <person name="Novod N."/>
            <person name="O'Neill B."/>
            <person name="Osman S."/>
            <person name="Markiewicz E."/>
            <person name="Oyono O.L."/>
            <person name="Patti C."/>
            <person name="Phunkhang P."/>
            <person name="Pierre F."/>
            <person name="Priest M."/>
            <person name="Raghuraman S."/>
            <person name="Rege F."/>
            <person name="Reyes R."/>
            <person name="Rise C."/>
            <person name="Rogov P."/>
            <person name="Ross K."/>
            <person name="Ryan E."/>
            <person name="Settipalli S."/>
            <person name="Shea T."/>
            <person name="Sherpa N."/>
            <person name="Shi L."/>
            <person name="Shih D."/>
            <person name="Sparrow T."/>
            <person name="Spaulding J."/>
            <person name="Stalker J."/>
            <person name="Stange-Thomann N."/>
            <person name="Stavropoulos S."/>
            <person name="Stone C."/>
            <person name="Strader C."/>
            <person name="Tesfaye S."/>
            <person name="Thomson T."/>
            <person name="Thoulutsang Y."/>
            <person name="Thoulutsang D."/>
            <person name="Topham K."/>
            <person name="Topping I."/>
            <person name="Tsamla T."/>
            <person name="Vassiliev H."/>
            <person name="Vo A."/>
            <person name="Wangchuk T."/>
            <person name="Wangdi T."/>
            <person name="Weiand M."/>
            <person name="Wilkinson J."/>
            <person name="Wilson A."/>
            <person name="Yadav S."/>
            <person name="Young G."/>
            <person name="Yu Q."/>
            <person name="Zembek L."/>
            <person name="Zhong D."/>
            <person name="Zimmer A."/>
            <person name="Zwirko Z."/>
            <person name="Jaffe D.B."/>
            <person name="Alvarez P."/>
            <person name="Brockman W."/>
            <person name="Butler J."/>
            <person name="Chin C."/>
            <person name="Gnerre S."/>
            <person name="Grabherr M."/>
            <person name="Kleber M."/>
            <person name="Mauceli E."/>
            <person name="MacCallum I."/>
        </authorList>
    </citation>
    <scope>NUCLEOTIDE SEQUENCE [LARGE SCALE GENOMIC DNA]</scope>
    <source>
        <strain evidence="3">MSH-3 / Tucson 14011-0111.49</strain>
    </source>
</reference>
<dbReference type="GO" id="GO:0005700">
    <property type="term" value="C:polytene chromosome"/>
    <property type="evidence" value="ECO:0007669"/>
    <property type="project" value="EnsemblMetazoa"/>
</dbReference>
<gene>
    <name evidence="2" type="primary">Dper\GL20593</name>
    <name evidence="2" type="ORF">Dper_GL20593</name>
</gene>
<feature type="region of interest" description="Disordered" evidence="1">
    <location>
        <begin position="21"/>
        <end position="76"/>
    </location>
</feature>
<dbReference type="OMA" id="NHFVLQF"/>
<dbReference type="HOGENOM" id="CLU_2114936_0_0_1"/>
<feature type="compositionally biased region" description="Basic residues" evidence="1">
    <location>
        <begin position="54"/>
        <end position="68"/>
    </location>
</feature>
<dbReference type="GO" id="GO:0019212">
    <property type="term" value="F:phosphatase inhibitor activity"/>
    <property type="evidence" value="ECO:0007669"/>
    <property type="project" value="EnsemblMetazoa"/>
</dbReference>
<proteinExistence type="predicted"/>
<feature type="compositionally biased region" description="Basic and acidic residues" evidence="1">
    <location>
        <begin position="92"/>
        <end position="111"/>
    </location>
</feature>
<dbReference type="EMBL" id="CH479210">
    <property type="protein sequence ID" value="EDW32894.1"/>
    <property type="molecule type" value="Genomic_DNA"/>
</dbReference>
<dbReference type="GO" id="GO:0005737">
    <property type="term" value="C:cytoplasm"/>
    <property type="evidence" value="ECO:0007669"/>
    <property type="project" value="EnsemblMetazoa"/>
</dbReference>
<feature type="non-terminal residue" evidence="2">
    <location>
        <position position="1"/>
    </location>
</feature>
<protein>
    <submittedName>
        <fullName evidence="2">GL20593</fullName>
    </submittedName>
</protein>